<evidence type="ECO:0000256" key="1">
    <source>
        <dbReference type="SAM" id="MobiDB-lite"/>
    </source>
</evidence>
<evidence type="ECO:0000313" key="2">
    <source>
        <dbReference type="EnsemblPlants" id="OMERI04G26230.1"/>
    </source>
</evidence>
<dbReference type="AlphaFoldDB" id="A0A0E0DKN5"/>
<keyword evidence="3" id="KW-1185">Reference proteome</keyword>
<accession>A0A0E0DKN5</accession>
<feature type="compositionally biased region" description="Basic and acidic residues" evidence="1">
    <location>
        <begin position="1"/>
        <end position="15"/>
    </location>
</feature>
<proteinExistence type="predicted"/>
<evidence type="ECO:0000313" key="3">
    <source>
        <dbReference type="Proteomes" id="UP000008021"/>
    </source>
</evidence>
<organism evidence="2">
    <name type="scientific">Oryza meridionalis</name>
    <dbReference type="NCBI Taxonomy" id="40149"/>
    <lineage>
        <taxon>Eukaryota</taxon>
        <taxon>Viridiplantae</taxon>
        <taxon>Streptophyta</taxon>
        <taxon>Embryophyta</taxon>
        <taxon>Tracheophyta</taxon>
        <taxon>Spermatophyta</taxon>
        <taxon>Magnoliopsida</taxon>
        <taxon>Liliopsida</taxon>
        <taxon>Poales</taxon>
        <taxon>Poaceae</taxon>
        <taxon>BOP clade</taxon>
        <taxon>Oryzoideae</taxon>
        <taxon>Oryzeae</taxon>
        <taxon>Oryzinae</taxon>
        <taxon>Oryza</taxon>
    </lineage>
</organism>
<dbReference type="Gramene" id="OMERI04G26230.1">
    <property type="protein sequence ID" value="OMERI04G26230.1"/>
    <property type="gene ID" value="OMERI04G26230"/>
</dbReference>
<dbReference type="HOGENOM" id="CLU_2816758_0_0_1"/>
<dbReference type="EnsemblPlants" id="OMERI04G26230.1">
    <property type="protein sequence ID" value="OMERI04G26230.1"/>
    <property type="gene ID" value="OMERI04G26230"/>
</dbReference>
<sequence>MGEEKRVLDGHRQSESDGAVPAHYTTVRPTGLPVDYRTHAYGREESGTGSSLLLPRSVSLSLMSDDD</sequence>
<name>A0A0E0DKN5_9ORYZ</name>
<reference evidence="2" key="1">
    <citation type="submission" date="2015-04" db="UniProtKB">
        <authorList>
            <consortium name="EnsemblPlants"/>
        </authorList>
    </citation>
    <scope>IDENTIFICATION</scope>
</reference>
<dbReference type="Proteomes" id="UP000008021">
    <property type="component" value="Chromosome 4"/>
</dbReference>
<feature type="region of interest" description="Disordered" evidence="1">
    <location>
        <begin position="1"/>
        <end position="33"/>
    </location>
</feature>
<protein>
    <submittedName>
        <fullName evidence="2">Uncharacterized protein</fullName>
    </submittedName>
</protein>
<reference evidence="2" key="2">
    <citation type="submission" date="2018-05" db="EMBL/GenBank/DDBJ databases">
        <title>OmerRS3 (Oryza meridionalis Reference Sequence Version 3).</title>
        <authorList>
            <person name="Zhang J."/>
            <person name="Kudrna D."/>
            <person name="Lee S."/>
            <person name="Talag J."/>
            <person name="Welchert J."/>
            <person name="Wing R.A."/>
        </authorList>
    </citation>
    <scope>NUCLEOTIDE SEQUENCE [LARGE SCALE GENOMIC DNA]</scope>
    <source>
        <strain evidence="2">cv. OR44</strain>
    </source>
</reference>